<keyword evidence="1" id="KW-1133">Transmembrane helix</keyword>
<evidence type="ECO:0000313" key="3">
    <source>
        <dbReference type="Proteomes" id="UP000499080"/>
    </source>
</evidence>
<name>A0A4Y2X2B9_ARAVE</name>
<dbReference type="AlphaFoldDB" id="A0A4Y2X2B9"/>
<organism evidence="2 3">
    <name type="scientific">Araneus ventricosus</name>
    <name type="common">Orbweaver spider</name>
    <name type="synonym">Epeira ventricosa</name>
    <dbReference type="NCBI Taxonomy" id="182803"/>
    <lineage>
        <taxon>Eukaryota</taxon>
        <taxon>Metazoa</taxon>
        <taxon>Ecdysozoa</taxon>
        <taxon>Arthropoda</taxon>
        <taxon>Chelicerata</taxon>
        <taxon>Arachnida</taxon>
        <taxon>Araneae</taxon>
        <taxon>Araneomorphae</taxon>
        <taxon>Entelegynae</taxon>
        <taxon>Araneoidea</taxon>
        <taxon>Araneidae</taxon>
        <taxon>Araneus</taxon>
    </lineage>
</organism>
<reference evidence="2 3" key="1">
    <citation type="journal article" date="2019" name="Sci. Rep.">
        <title>Orb-weaving spider Araneus ventricosus genome elucidates the spidroin gene catalogue.</title>
        <authorList>
            <person name="Kono N."/>
            <person name="Nakamura H."/>
            <person name="Ohtoshi R."/>
            <person name="Moran D.A.P."/>
            <person name="Shinohara A."/>
            <person name="Yoshida Y."/>
            <person name="Fujiwara M."/>
            <person name="Mori M."/>
            <person name="Tomita M."/>
            <person name="Arakawa K."/>
        </authorList>
    </citation>
    <scope>NUCLEOTIDE SEQUENCE [LARGE SCALE GENOMIC DNA]</scope>
</reference>
<keyword evidence="3" id="KW-1185">Reference proteome</keyword>
<proteinExistence type="predicted"/>
<evidence type="ECO:0000256" key="1">
    <source>
        <dbReference type="SAM" id="Phobius"/>
    </source>
</evidence>
<protein>
    <submittedName>
        <fullName evidence="2">Uncharacterized protein</fullName>
    </submittedName>
</protein>
<keyword evidence="1" id="KW-0812">Transmembrane</keyword>
<sequence>MGKDGFSMFGLWNARKVRIIAQRRLSGYSSQIMFSLSIVNLIVFIILLLEIGFLRTLWYHRLSSEVEGFVIHQERINGQDVAQWMGSPTSPQAQELLAYKLRR</sequence>
<comment type="caution">
    <text evidence="2">The sequence shown here is derived from an EMBL/GenBank/DDBJ whole genome shotgun (WGS) entry which is preliminary data.</text>
</comment>
<evidence type="ECO:0000313" key="2">
    <source>
        <dbReference type="EMBL" id="GBO42920.1"/>
    </source>
</evidence>
<dbReference type="EMBL" id="BGPR01069199">
    <property type="protein sequence ID" value="GBO42920.1"/>
    <property type="molecule type" value="Genomic_DNA"/>
</dbReference>
<accession>A0A4Y2X2B9</accession>
<feature type="transmembrane region" description="Helical" evidence="1">
    <location>
        <begin position="32"/>
        <end position="54"/>
    </location>
</feature>
<dbReference type="Proteomes" id="UP000499080">
    <property type="component" value="Unassembled WGS sequence"/>
</dbReference>
<gene>
    <name evidence="2" type="ORF">AVEN_136174_1</name>
</gene>
<keyword evidence="1" id="KW-0472">Membrane</keyword>